<proteinExistence type="predicted"/>
<reference evidence="4" key="1">
    <citation type="submission" date="2022-09" db="EMBL/GenBank/DDBJ databases">
        <title>Australian commercial rhizobial inoculants.</title>
        <authorList>
            <person name="Kohlmeier M.G."/>
            <person name="O'Hara G.W."/>
            <person name="Colombi E."/>
            <person name="Ramsay J.P."/>
            <person name="Terpolilli J."/>
        </authorList>
    </citation>
    <scope>NUCLEOTIDE SEQUENCE</scope>
    <source>
        <strain evidence="4">WSM1592</strain>
        <plasmid evidence="4">pWSM1592_3</plasmid>
    </source>
</reference>
<evidence type="ECO:0000256" key="1">
    <source>
        <dbReference type="ARBA" id="ARBA00001946"/>
    </source>
</evidence>
<evidence type="ECO:0000313" key="5">
    <source>
        <dbReference type="Proteomes" id="UP001060123"/>
    </source>
</evidence>
<keyword evidence="4" id="KW-0614">Plasmid</keyword>
<dbReference type="RefSeq" id="WP_167333952.1">
    <property type="nucleotide sequence ID" value="NZ_CP104146.1"/>
</dbReference>
<organism evidence="4 5">
    <name type="scientific">Rhizobium sullae</name>
    <name type="common">Rhizobium hedysari</name>
    <dbReference type="NCBI Taxonomy" id="50338"/>
    <lineage>
        <taxon>Bacteria</taxon>
        <taxon>Pseudomonadati</taxon>
        <taxon>Pseudomonadota</taxon>
        <taxon>Alphaproteobacteria</taxon>
        <taxon>Hyphomicrobiales</taxon>
        <taxon>Rhizobiaceae</taxon>
        <taxon>Rhizobium/Agrobacterium group</taxon>
        <taxon>Rhizobium</taxon>
    </lineage>
</organism>
<sequence length="163" mass="18049">MKEELSIPNVYGLVYKHGSNKTQILLQERWKPQSDKQNSGKIELPGGKLRAFEAVTDCLTREVQEETGIKLTRILDKSFRFDISSKDAVLTVYPTIVSQYVVGPYPSLLLVISCEGEGTPKSFGDGTKNAKWWNVTEALATASSNPDLITPLTLGVFRSQLTV</sequence>
<dbReference type="InterPro" id="IPR020084">
    <property type="entry name" value="NUDIX_hydrolase_CS"/>
</dbReference>
<evidence type="ECO:0000256" key="2">
    <source>
        <dbReference type="ARBA" id="ARBA00022801"/>
    </source>
</evidence>
<dbReference type="InterPro" id="IPR000086">
    <property type="entry name" value="NUDIX_hydrolase_dom"/>
</dbReference>
<accession>A0ABY5XXX5</accession>
<keyword evidence="5" id="KW-1185">Reference proteome</keyword>
<dbReference type="Gene3D" id="3.90.79.10">
    <property type="entry name" value="Nucleoside Triphosphate Pyrophosphohydrolase"/>
    <property type="match status" value="1"/>
</dbReference>
<dbReference type="InterPro" id="IPR015797">
    <property type="entry name" value="NUDIX_hydrolase-like_dom_sf"/>
</dbReference>
<dbReference type="Proteomes" id="UP001060123">
    <property type="component" value="Plasmid pWSM1592_3"/>
</dbReference>
<dbReference type="SUPFAM" id="SSF55811">
    <property type="entry name" value="Nudix"/>
    <property type="match status" value="1"/>
</dbReference>
<name>A0ABY5XXX5_RHISU</name>
<keyword evidence="2" id="KW-0378">Hydrolase</keyword>
<comment type="cofactor">
    <cofactor evidence="1">
        <name>Mg(2+)</name>
        <dbReference type="ChEBI" id="CHEBI:18420"/>
    </cofactor>
</comment>
<gene>
    <name evidence="4" type="ORF">N2599_37170</name>
</gene>
<geneLocation type="plasmid" evidence="4 5">
    <name>pWSM1592_3</name>
</geneLocation>
<dbReference type="EMBL" id="CP104146">
    <property type="protein sequence ID" value="UWU19473.1"/>
    <property type="molecule type" value="Genomic_DNA"/>
</dbReference>
<dbReference type="Pfam" id="PF00293">
    <property type="entry name" value="NUDIX"/>
    <property type="match status" value="1"/>
</dbReference>
<dbReference type="PROSITE" id="PS51462">
    <property type="entry name" value="NUDIX"/>
    <property type="match status" value="1"/>
</dbReference>
<protein>
    <submittedName>
        <fullName evidence="4">NUDIX domain-containing protein</fullName>
    </submittedName>
</protein>
<feature type="domain" description="Nudix hydrolase" evidence="3">
    <location>
        <begin position="5"/>
        <end position="155"/>
    </location>
</feature>
<dbReference type="PROSITE" id="PS00893">
    <property type="entry name" value="NUDIX_BOX"/>
    <property type="match status" value="1"/>
</dbReference>
<evidence type="ECO:0000313" key="4">
    <source>
        <dbReference type="EMBL" id="UWU19473.1"/>
    </source>
</evidence>
<evidence type="ECO:0000259" key="3">
    <source>
        <dbReference type="PROSITE" id="PS51462"/>
    </source>
</evidence>
<dbReference type="CDD" id="cd02883">
    <property type="entry name" value="NUDIX_Hydrolase"/>
    <property type="match status" value="1"/>
</dbReference>